<keyword evidence="4" id="KW-1185">Reference proteome</keyword>
<comment type="similarity">
    <text evidence="1">Belongs to the glycosyl hydrolase 16 family.</text>
</comment>
<proteinExistence type="inferred from homology"/>
<dbReference type="Proteomes" id="UP000078572">
    <property type="component" value="Chromosome 2"/>
</dbReference>
<evidence type="ECO:0000256" key="1">
    <source>
        <dbReference type="ARBA" id="ARBA00006865"/>
    </source>
</evidence>
<dbReference type="GO" id="GO:0004553">
    <property type="term" value="F:hydrolase activity, hydrolyzing O-glycosyl compounds"/>
    <property type="evidence" value="ECO:0007669"/>
    <property type="project" value="InterPro"/>
</dbReference>
<dbReference type="EMBL" id="CP016023">
    <property type="protein sequence ID" value="ANJ75787.1"/>
    <property type="molecule type" value="Genomic_DNA"/>
</dbReference>
<dbReference type="AlphaFoldDB" id="A0A192A672"/>
<dbReference type="SUPFAM" id="SSF49899">
    <property type="entry name" value="Concanavalin A-like lectins/glucanases"/>
    <property type="match status" value="1"/>
</dbReference>
<dbReference type="InterPro" id="IPR013320">
    <property type="entry name" value="ConA-like_dom_sf"/>
</dbReference>
<dbReference type="GO" id="GO:0005975">
    <property type="term" value="P:carbohydrate metabolic process"/>
    <property type="evidence" value="ECO:0007669"/>
    <property type="project" value="InterPro"/>
</dbReference>
<organism evidence="3 4">
    <name type="scientific">Ralstonia insidiosa</name>
    <dbReference type="NCBI Taxonomy" id="190721"/>
    <lineage>
        <taxon>Bacteria</taxon>
        <taxon>Pseudomonadati</taxon>
        <taxon>Pseudomonadota</taxon>
        <taxon>Betaproteobacteria</taxon>
        <taxon>Burkholderiales</taxon>
        <taxon>Burkholderiaceae</taxon>
        <taxon>Ralstonia</taxon>
    </lineage>
</organism>
<protein>
    <recommendedName>
        <fullName evidence="2">GH16 domain-containing protein</fullName>
    </recommendedName>
</protein>
<evidence type="ECO:0000259" key="2">
    <source>
        <dbReference type="Pfam" id="PF00722"/>
    </source>
</evidence>
<accession>A0A192A672</accession>
<sequence length="174" mass="19616">MGWACSEIMLTQAPGYGTYEIEVETNPFDMDRQAVFGFFTYGSSAENSHSELDVELSYWGKPSGQNAQFVVQPSGNPDNIRRFNVNQSNTVYAIHWTKGMVEFTVSAVSGQILHRWVRTENVPDPGDAKIDMNLWLVKGASPQNNQPIDFVVKRFAFTPESGLRRQEESMRSAK</sequence>
<gene>
    <name evidence="3" type="ORF">A9Y76_25305</name>
</gene>
<dbReference type="Gene3D" id="2.60.120.200">
    <property type="match status" value="1"/>
</dbReference>
<evidence type="ECO:0000313" key="3">
    <source>
        <dbReference type="EMBL" id="ANJ75787.1"/>
    </source>
</evidence>
<dbReference type="STRING" id="190721.ACS15_5508"/>
<evidence type="ECO:0000313" key="4">
    <source>
        <dbReference type="Proteomes" id="UP000078572"/>
    </source>
</evidence>
<name>A0A192A672_9RALS</name>
<dbReference type="InterPro" id="IPR000757">
    <property type="entry name" value="Beta-glucanase-like"/>
</dbReference>
<reference evidence="4" key="1">
    <citation type="submission" date="2016-06" db="EMBL/GenBank/DDBJ databases">
        <authorList>
            <person name="Xu Y."/>
            <person name="Nagy A."/>
            <person name="Yan X."/>
            <person name="Kim S.W."/>
            <person name="Haley B."/>
            <person name="Liu N.T."/>
            <person name="Nou X."/>
        </authorList>
    </citation>
    <scope>NUCLEOTIDE SEQUENCE [LARGE SCALE GENOMIC DNA]</scope>
    <source>
        <strain evidence="4">ATCC 49129</strain>
    </source>
</reference>
<dbReference type="Pfam" id="PF00722">
    <property type="entry name" value="Glyco_hydro_16"/>
    <property type="match status" value="1"/>
</dbReference>
<feature type="domain" description="GH16" evidence="2">
    <location>
        <begin position="5"/>
        <end position="136"/>
    </location>
</feature>